<accession>A0ABV7WQR5</accession>
<sequence>MANVSLQNILYDQSNMMTPIVGDEIALVLNRILGAHEGLDGVPAYLFDIVLHDGTSIGQIDIRLKTTPSLVKFGGQIGYGIDKPYRGHGFAAQACQLIKLVAKDQGFDELWITCNPGNHASIKTIEKLGAVFVDLVDIPIGSELWHRGDREKLRYLWTL</sequence>
<keyword evidence="3" id="KW-1185">Reference proteome</keyword>
<dbReference type="PROSITE" id="PS51186">
    <property type="entry name" value="GNAT"/>
    <property type="match status" value="1"/>
</dbReference>
<dbReference type="RefSeq" id="WP_290282591.1">
    <property type="nucleotide sequence ID" value="NZ_JAUFQI010000001.1"/>
</dbReference>
<dbReference type="Proteomes" id="UP001595710">
    <property type="component" value="Unassembled WGS sequence"/>
</dbReference>
<protein>
    <submittedName>
        <fullName evidence="2">GNAT family N-acetyltransferase</fullName>
    </submittedName>
</protein>
<dbReference type="EMBL" id="JBHRYN010000008">
    <property type="protein sequence ID" value="MFC3701402.1"/>
    <property type="molecule type" value="Genomic_DNA"/>
</dbReference>
<name>A0ABV7WQR5_9GAMM</name>
<dbReference type="InterPro" id="IPR016181">
    <property type="entry name" value="Acyl_CoA_acyltransferase"/>
</dbReference>
<proteinExistence type="predicted"/>
<evidence type="ECO:0000313" key="3">
    <source>
        <dbReference type="Proteomes" id="UP001595710"/>
    </source>
</evidence>
<dbReference type="InterPro" id="IPR000182">
    <property type="entry name" value="GNAT_dom"/>
</dbReference>
<evidence type="ECO:0000259" key="1">
    <source>
        <dbReference type="PROSITE" id="PS51186"/>
    </source>
</evidence>
<organism evidence="2 3">
    <name type="scientific">Reinekea marina</name>
    <dbReference type="NCBI Taxonomy" id="1310421"/>
    <lineage>
        <taxon>Bacteria</taxon>
        <taxon>Pseudomonadati</taxon>
        <taxon>Pseudomonadota</taxon>
        <taxon>Gammaproteobacteria</taxon>
        <taxon>Oceanospirillales</taxon>
        <taxon>Saccharospirillaceae</taxon>
        <taxon>Reinekea</taxon>
    </lineage>
</organism>
<dbReference type="Gene3D" id="3.40.630.30">
    <property type="match status" value="1"/>
</dbReference>
<dbReference type="SUPFAM" id="SSF55729">
    <property type="entry name" value="Acyl-CoA N-acyltransferases (Nat)"/>
    <property type="match status" value="1"/>
</dbReference>
<dbReference type="PANTHER" id="PTHR39173">
    <property type="entry name" value="ACETYLTRANSFERASE"/>
    <property type="match status" value="1"/>
</dbReference>
<evidence type="ECO:0000313" key="2">
    <source>
        <dbReference type="EMBL" id="MFC3701402.1"/>
    </source>
</evidence>
<feature type="domain" description="N-acetyltransferase" evidence="1">
    <location>
        <begin position="1"/>
        <end position="151"/>
    </location>
</feature>
<reference evidence="3" key="1">
    <citation type="journal article" date="2019" name="Int. J. Syst. Evol. Microbiol.">
        <title>The Global Catalogue of Microorganisms (GCM) 10K type strain sequencing project: providing services to taxonomists for standard genome sequencing and annotation.</title>
        <authorList>
            <consortium name="The Broad Institute Genomics Platform"/>
            <consortium name="The Broad Institute Genome Sequencing Center for Infectious Disease"/>
            <person name="Wu L."/>
            <person name="Ma J."/>
        </authorList>
    </citation>
    <scope>NUCLEOTIDE SEQUENCE [LARGE SCALE GENOMIC DNA]</scope>
    <source>
        <strain evidence="3">CECT 8288</strain>
    </source>
</reference>
<comment type="caution">
    <text evidence="2">The sequence shown here is derived from an EMBL/GenBank/DDBJ whole genome shotgun (WGS) entry which is preliminary data.</text>
</comment>
<gene>
    <name evidence="2" type="ORF">ACFOND_07075</name>
</gene>
<dbReference type="Pfam" id="PF13302">
    <property type="entry name" value="Acetyltransf_3"/>
    <property type="match status" value="1"/>
</dbReference>
<dbReference type="PANTHER" id="PTHR39173:SF1">
    <property type="entry name" value="ACETYLTRANSFERASE"/>
    <property type="match status" value="1"/>
</dbReference>